<accession>A0A0E4C8G0</accession>
<organism evidence="2 3">
    <name type="scientific">Syntrophomonas zehnderi OL-4</name>
    <dbReference type="NCBI Taxonomy" id="690567"/>
    <lineage>
        <taxon>Bacteria</taxon>
        <taxon>Bacillati</taxon>
        <taxon>Bacillota</taxon>
        <taxon>Clostridia</taxon>
        <taxon>Eubacteriales</taxon>
        <taxon>Syntrophomonadaceae</taxon>
        <taxon>Syntrophomonas</taxon>
    </lineage>
</organism>
<dbReference type="PANTHER" id="PTHR43155:SF2">
    <property type="entry name" value="CYCLIC DI-GMP PHOSPHODIESTERASE PA4108"/>
    <property type="match status" value="1"/>
</dbReference>
<dbReference type="RefSeq" id="WP_052729635.1">
    <property type="nucleotide sequence ID" value="NZ_CGIH01000026.1"/>
</dbReference>
<dbReference type="Proteomes" id="UP000045545">
    <property type="component" value="Unassembled WGS sequence"/>
</dbReference>
<dbReference type="OrthoDB" id="9798833at2"/>
<dbReference type="PROSITE" id="PS51832">
    <property type="entry name" value="HD_GYP"/>
    <property type="match status" value="1"/>
</dbReference>
<dbReference type="STRING" id="690567.1282"/>
<dbReference type="AlphaFoldDB" id="A0A0E4C8G0"/>
<dbReference type="InterPro" id="IPR037522">
    <property type="entry name" value="HD_GYP_dom"/>
</dbReference>
<dbReference type="SUPFAM" id="SSF109604">
    <property type="entry name" value="HD-domain/PDEase-like"/>
    <property type="match status" value="1"/>
</dbReference>
<dbReference type="Pfam" id="PF13487">
    <property type="entry name" value="HD_5"/>
    <property type="match status" value="1"/>
</dbReference>
<protein>
    <submittedName>
        <fullName evidence="2">HD domain</fullName>
    </submittedName>
</protein>
<evidence type="ECO:0000313" key="3">
    <source>
        <dbReference type="Proteomes" id="UP000045545"/>
    </source>
</evidence>
<gene>
    <name evidence="2" type="ORF">1282</name>
</gene>
<dbReference type="InterPro" id="IPR003607">
    <property type="entry name" value="HD/PDEase_dom"/>
</dbReference>
<feature type="domain" description="HD-GYP" evidence="1">
    <location>
        <begin position="1"/>
        <end position="184"/>
    </location>
</feature>
<evidence type="ECO:0000259" key="1">
    <source>
        <dbReference type="PROSITE" id="PS51832"/>
    </source>
</evidence>
<dbReference type="PANTHER" id="PTHR43155">
    <property type="entry name" value="CYCLIC DI-GMP PHOSPHODIESTERASE PA4108-RELATED"/>
    <property type="match status" value="1"/>
</dbReference>
<sequence>MSTDVNDSAQEISRMLLSCPDLLPHSIKVFLTVGKIIDALPDKALTGKEVRDVLTAALLHDVGKSSWKKDWFVKPRYLINDDDWKQMQQHPLDGAQLLSVLPEIPKSIIRLVAEHHERPEGKGYPQQKEPEFLCILLAAADVYSACTENRAYRNNKKFAAHEAIEQVASFASTEIIEALLGWQI</sequence>
<evidence type="ECO:0000313" key="2">
    <source>
        <dbReference type="EMBL" id="CFX47715.1"/>
    </source>
</evidence>
<reference evidence="2 3" key="1">
    <citation type="submission" date="2015-03" db="EMBL/GenBank/DDBJ databases">
        <authorList>
            <person name="Murphy D."/>
        </authorList>
    </citation>
    <scope>NUCLEOTIDE SEQUENCE [LARGE SCALE GENOMIC DNA]</scope>
    <source>
        <strain evidence="2 3">OL-4</strain>
    </source>
</reference>
<proteinExistence type="predicted"/>
<dbReference type="Gene3D" id="1.10.3210.10">
    <property type="entry name" value="Hypothetical protein af1432"/>
    <property type="match status" value="1"/>
</dbReference>
<name>A0A0E4C8G0_9FIRM</name>
<keyword evidence="3" id="KW-1185">Reference proteome</keyword>
<dbReference type="SMART" id="SM00471">
    <property type="entry name" value="HDc"/>
    <property type="match status" value="1"/>
</dbReference>
<dbReference type="EMBL" id="CGIH01000026">
    <property type="protein sequence ID" value="CFX47715.1"/>
    <property type="molecule type" value="Genomic_DNA"/>
</dbReference>
<dbReference type="CDD" id="cd00077">
    <property type="entry name" value="HDc"/>
    <property type="match status" value="1"/>
</dbReference>